<dbReference type="AlphaFoldDB" id="A0A3P7P927"/>
<sequence>MKRTQSRPLVRGLITPEYAALFAVASGLSGVVLLYNALNPLVAGLALTNLILYTSVYTPLKRITHVNTWVGSLVGAIPPLMGWAAATGHLEWGN</sequence>
<dbReference type="InterPro" id="IPR000537">
    <property type="entry name" value="UbiA_prenyltransferase"/>
</dbReference>
<dbReference type="OrthoDB" id="5211at2759"/>
<keyword evidence="6 8" id="KW-0472">Membrane</keyword>
<feature type="transmembrane region" description="Helical" evidence="8">
    <location>
        <begin position="67"/>
        <end position="86"/>
    </location>
</feature>
<evidence type="ECO:0000256" key="7">
    <source>
        <dbReference type="ARBA" id="ARBA00030253"/>
    </source>
</evidence>
<dbReference type="GO" id="GO:0008495">
    <property type="term" value="F:protoheme IX farnesyltransferase activity"/>
    <property type="evidence" value="ECO:0007669"/>
    <property type="project" value="InterPro"/>
</dbReference>
<dbReference type="GO" id="GO:0005739">
    <property type="term" value="C:mitochondrion"/>
    <property type="evidence" value="ECO:0007669"/>
    <property type="project" value="TreeGrafter"/>
</dbReference>
<evidence type="ECO:0000256" key="5">
    <source>
        <dbReference type="ARBA" id="ARBA00023133"/>
    </source>
</evidence>
<evidence type="ECO:0000313" key="9">
    <source>
        <dbReference type="EMBL" id="VDN16819.1"/>
    </source>
</evidence>
<dbReference type="Pfam" id="PF01040">
    <property type="entry name" value="UbiA"/>
    <property type="match status" value="1"/>
</dbReference>
<dbReference type="Proteomes" id="UP000281553">
    <property type="component" value="Unassembled WGS sequence"/>
</dbReference>
<evidence type="ECO:0000256" key="4">
    <source>
        <dbReference type="ARBA" id="ARBA00022989"/>
    </source>
</evidence>
<dbReference type="PANTHER" id="PTHR43448">
    <property type="entry name" value="PROTOHEME IX FARNESYLTRANSFERASE, MITOCHONDRIAL"/>
    <property type="match status" value="1"/>
</dbReference>
<keyword evidence="4 8" id="KW-1133">Transmembrane helix</keyword>
<dbReference type="Gene3D" id="1.10.357.140">
    <property type="entry name" value="UbiA prenyltransferase"/>
    <property type="match status" value="1"/>
</dbReference>
<dbReference type="InterPro" id="IPR044878">
    <property type="entry name" value="UbiA_sf"/>
</dbReference>
<evidence type="ECO:0000256" key="3">
    <source>
        <dbReference type="ARBA" id="ARBA00022692"/>
    </source>
</evidence>
<feature type="transmembrane region" description="Helical" evidence="8">
    <location>
        <begin position="12"/>
        <end position="35"/>
    </location>
</feature>
<gene>
    <name evidence="9" type="ORF">DILT_LOCUS12650</name>
</gene>
<evidence type="ECO:0000256" key="2">
    <source>
        <dbReference type="ARBA" id="ARBA00022679"/>
    </source>
</evidence>
<evidence type="ECO:0000256" key="8">
    <source>
        <dbReference type="SAM" id="Phobius"/>
    </source>
</evidence>
<proteinExistence type="predicted"/>
<keyword evidence="5" id="KW-0350">Heme biosynthesis</keyword>
<evidence type="ECO:0000256" key="6">
    <source>
        <dbReference type="ARBA" id="ARBA00023136"/>
    </source>
</evidence>
<dbReference type="PANTHER" id="PTHR43448:SF2">
    <property type="entry name" value="PROTOHEME IX FARNESYLTRANSFERASE, MITOCHONDRIAL"/>
    <property type="match status" value="1"/>
</dbReference>
<evidence type="ECO:0000256" key="1">
    <source>
        <dbReference type="ARBA" id="ARBA00004141"/>
    </source>
</evidence>
<reference evidence="9 10" key="1">
    <citation type="submission" date="2018-11" db="EMBL/GenBank/DDBJ databases">
        <authorList>
            <consortium name="Pathogen Informatics"/>
        </authorList>
    </citation>
    <scope>NUCLEOTIDE SEQUENCE [LARGE SCALE GENOMIC DNA]</scope>
</reference>
<dbReference type="InterPro" id="IPR006369">
    <property type="entry name" value="Protohaem_IX_farnesylTrfase"/>
</dbReference>
<evidence type="ECO:0000313" key="10">
    <source>
        <dbReference type="Proteomes" id="UP000281553"/>
    </source>
</evidence>
<dbReference type="EMBL" id="UYRU01067210">
    <property type="protein sequence ID" value="VDN16819.1"/>
    <property type="molecule type" value="Genomic_DNA"/>
</dbReference>
<keyword evidence="2" id="KW-0808">Transferase</keyword>
<comment type="subcellular location">
    <subcellularLocation>
        <location evidence="1">Membrane</location>
        <topology evidence="1">Multi-pass membrane protein</topology>
    </subcellularLocation>
</comment>
<accession>A0A3P7P927</accession>
<keyword evidence="10" id="KW-1185">Reference proteome</keyword>
<dbReference type="GO" id="GO:0006784">
    <property type="term" value="P:heme A biosynthetic process"/>
    <property type="evidence" value="ECO:0007669"/>
    <property type="project" value="TreeGrafter"/>
</dbReference>
<dbReference type="GO" id="GO:0016020">
    <property type="term" value="C:membrane"/>
    <property type="evidence" value="ECO:0007669"/>
    <property type="project" value="UniProtKB-SubCell"/>
</dbReference>
<protein>
    <recommendedName>
        <fullName evidence="7">Heme O synthase</fullName>
    </recommendedName>
</protein>
<keyword evidence="3 8" id="KW-0812">Transmembrane</keyword>
<feature type="transmembrane region" description="Helical" evidence="8">
    <location>
        <begin position="41"/>
        <end position="60"/>
    </location>
</feature>
<name>A0A3P7P927_DIBLA</name>
<organism evidence="9 10">
    <name type="scientific">Dibothriocephalus latus</name>
    <name type="common">Fish tapeworm</name>
    <name type="synonym">Diphyllobothrium latum</name>
    <dbReference type="NCBI Taxonomy" id="60516"/>
    <lineage>
        <taxon>Eukaryota</taxon>
        <taxon>Metazoa</taxon>
        <taxon>Spiralia</taxon>
        <taxon>Lophotrochozoa</taxon>
        <taxon>Platyhelminthes</taxon>
        <taxon>Cestoda</taxon>
        <taxon>Eucestoda</taxon>
        <taxon>Diphyllobothriidea</taxon>
        <taxon>Diphyllobothriidae</taxon>
        <taxon>Dibothriocephalus</taxon>
    </lineage>
</organism>